<evidence type="ECO:0000313" key="2">
    <source>
        <dbReference type="Proteomes" id="UP000324479"/>
    </source>
</evidence>
<sequence length="220" mass="24280">MWLTAPNRIGVAAWQTRDSIWMIDARGGKDGIRFRLGDESVALIASGDEPLPVLDEQFFRGDELHLSFPQDGGGADFGFRLMIRPILGPDIPIDSQRALFEWVVSIETSLLDTHPTMDLVAPASRGCRRLKVDDPQGGVHLAESPAGETTVLLGPADAPFTSVIDQPDTLRLRLFGEFLEKGVIRRARPWVIFNRMQQPISEAARKATWQALADSPVPLT</sequence>
<evidence type="ECO:0000313" key="1">
    <source>
        <dbReference type="EMBL" id="KAA5545336.1"/>
    </source>
</evidence>
<reference evidence="1 2" key="1">
    <citation type="submission" date="2019-08" db="EMBL/GenBank/DDBJ databases">
        <authorList>
            <person name="Dhanesh K."/>
            <person name="Kumar G."/>
            <person name="Sasikala C."/>
            <person name="Venkata Ramana C."/>
        </authorList>
    </citation>
    <scope>NUCLEOTIDE SEQUENCE [LARGE SCALE GENOMIC DNA]</scope>
    <source>
        <strain evidence="1 2">JC645</strain>
    </source>
</reference>
<accession>A0A5M6DG06</accession>
<keyword evidence="2" id="KW-1185">Reference proteome</keyword>
<dbReference type="EMBL" id="VWOX01000003">
    <property type="protein sequence ID" value="KAA5545336.1"/>
    <property type="molecule type" value="Genomic_DNA"/>
</dbReference>
<protein>
    <submittedName>
        <fullName evidence="1">Uncharacterized protein</fullName>
    </submittedName>
</protein>
<dbReference type="AlphaFoldDB" id="A0A5M6DG06"/>
<dbReference type="RefSeq" id="WP_150075606.1">
    <property type="nucleotide sequence ID" value="NZ_VWOX01000003.1"/>
</dbReference>
<comment type="caution">
    <text evidence="1">The sequence shown here is derived from an EMBL/GenBank/DDBJ whole genome shotgun (WGS) entry which is preliminary data.</text>
</comment>
<dbReference type="Proteomes" id="UP000324479">
    <property type="component" value="Unassembled WGS sequence"/>
</dbReference>
<proteinExistence type="predicted"/>
<organism evidence="1 2">
    <name type="scientific">Roseiconus nitratireducens</name>
    <dbReference type="NCBI Taxonomy" id="2605748"/>
    <lineage>
        <taxon>Bacteria</taxon>
        <taxon>Pseudomonadati</taxon>
        <taxon>Planctomycetota</taxon>
        <taxon>Planctomycetia</taxon>
        <taxon>Pirellulales</taxon>
        <taxon>Pirellulaceae</taxon>
        <taxon>Roseiconus</taxon>
    </lineage>
</organism>
<gene>
    <name evidence="1" type="ORF">FYK55_06685</name>
</gene>
<name>A0A5M6DG06_9BACT</name>